<evidence type="ECO:0000313" key="2">
    <source>
        <dbReference type="Proteomes" id="UP000265520"/>
    </source>
</evidence>
<protein>
    <submittedName>
        <fullName evidence="1">Uncharacterized protein</fullName>
    </submittedName>
</protein>
<organism evidence="1 2">
    <name type="scientific">Trifolium medium</name>
    <dbReference type="NCBI Taxonomy" id="97028"/>
    <lineage>
        <taxon>Eukaryota</taxon>
        <taxon>Viridiplantae</taxon>
        <taxon>Streptophyta</taxon>
        <taxon>Embryophyta</taxon>
        <taxon>Tracheophyta</taxon>
        <taxon>Spermatophyta</taxon>
        <taxon>Magnoliopsida</taxon>
        <taxon>eudicotyledons</taxon>
        <taxon>Gunneridae</taxon>
        <taxon>Pentapetalae</taxon>
        <taxon>rosids</taxon>
        <taxon>fabids</taxon>
        <taxon>Fabales</taxon>
        <taxon>Fabaceae</taxon>
        <taxon>Papilionoideae</taxon>
        <taxon>50 kb inversion clade</taxon>
        <taxon>NPAAA clade</taxon>
        <taxon>Hologalegina</taxon>
        <taxon>IRL clade</taxon>
        <taxon>Trifolieae</taxon>
        <taxon>Trifolium</taxon>
    </lineage>
</organism>
<reference evidence="1 2" key="1">
    <citation type="journal article" date="2018" name="Front. Plant Sci.">
        <title>Red Clover (Trifolium pratense) and Zigzag Clover (T. medium) - A Picture of Genomic Similarities and Differences.</title>
        <authorList>
            <person name="Dluhosova J."/>
            <person name="Istvanek J."/>
            <person name="Nedelnik J."/>
            <person name="Repkova J."/>
        </authorList>
    </citation>
    <scope>NUCLEOTIDE SEQUENCE [LARGE SCALE GENOMIC DNA]</scope>
    <source>
        <strain evidence="2">cv. 10/8</strain>
        <tissue evidence="1">Leaf</tissue>
    </source>
</reference>
<feature type="non-terminal residue" evidence="1">
    <location>
        <position position="56"/>
    </location>
</feature>
<sequence>MEKAVKSCKILAVWGARRSPWGARRSLQHQIFCFCLFPAQRASRAARCASFSGKCH</sequence>
<name>A0A392TDH8_9FABA</name>
<comment type="caution">
    <text evidence="1">The sequence shown here is derived from an EMBL/GenBank/DDBJ whole genome shotgun (WGS) entry which is preliminary data.</text>
</comment>
<keyword evidence="2" id="KW-1185">Reference proteome</keyword>
<dbReference type="AlphaFoldDB" id="A0A392TDH8"/>
<proteinExistence type="predicted"/>
<dbReference type="Proteomes" id="UP000265520">
    <property type="component" value="Unassembled WGS sequence"/>
</dbReference>
<accession>A0A392TDH8</accession>
<evidence type="ECO:0000313" key="1">
    <source>
        <dbReference type="EMBL" id="MCI58972.1"/>
    </source>
</evidence>
<dbReference type="EMBL" id="LXQA010554855">
    <property type="protein sequence ID" value="MCI58972.1"/>
    <property type="molecule type" value="Genomic_DNA"/>
</dbReference>